<protein>
    <submittedName>
        <fullName evidence="1">Uncharacterized protein</fullName>
    </submittedName>
</protein>
<reference evidence="1 2" key="1">
    <citation type="journal article" date="2015" name="Genome Biol. Evol.">
        <title>Comparative Genomics of a Bacterivorous Green Alga Reveals Evolutionary Causalities and Consequences of Phago-Mixotrophic Mode of Nutrition.</title>
        <authorList>
            <person name="Burns J.A."/>
            <person name="Paasch A."/>
            <person name="Narechania A."/>
            <person name="Kim E."/>
        </authorList>
    </citation>
    <scope>NUCLEOTIDE SEQUENCE [LARGE SCALE GENOMIC DNA]</scope>
    <source>
        <strain evidence="1 2">PLY_AMNH</strain>
    </source>
</reference>
<evidence type="ECO:0000313" key="1">
    <source>
        <dbReference type="EMBL" id="KAK3251471.1"/>
    </source>
</evidence>
<evidence type="ECO:0000313" key="2">
    <source>
        <dbReference type="Proteomes" id="UP001190700"/>
    </source>
</evidence>
<dbReference type="EMBL" id="LGRX02026023">
    <property type="protein sequence ID" value="KAK3251471.1"/>
    <property type="molecule type" value="Genomic_DNA"/>
</dbReference>
<keyword evidence="2" id="KW-1185">Reference proteome</keyword>
<accession>A0AAE0CAK9</accession>
<dbReference type="AlphaFoldDB" id="A0AAE0CAK9"/>
<gene>
    <name evidence="1" type="ORF">CYMTET_39189</name>
</gene>
<proteinExistence type="predicted"/>
<sequence>MSNNLFVSLVATCLDESPRGCHHVLNHIMHDITHTENDGASIFVNACCNKLHEVLHGIDVGVVCILDATTKSLQINSNILLRYADMSESAQKQFDMTLANAASHFMLHDNTPTLHATFDDHLRVDIPKGRFSRCMHNRAVQRLLVEGRFLQNLTLLFLYSKVSMSDRFGTGYKTLMMVAQSSTAKIAQPAYEAVETSKAQTNSPQQVHRPTLASRLHATLQSLFYYWFDVHENTQSARKQRQWTGCVNDRTVWACAWAEFSWLRDVHPTYRGQRVRALHAFLWKYSGNDDTLQDRIDALITANQQIMHDYGVCDVKLDVFVDEDRVTLYNDVRAPSQRVIALCATFMVQLLTALLRDACIQKYLRPLLDGHECVLHGLHVWGDGFTRRMADAIDACVSRSNVLVPYIRDIAWFYAGAHVRYRDHESELLARYNYVATPEQLCRLREPMRALFVRCISLRNKPARYDLPLEIWVRMACGTESDRQSIETHVYTHHAHLTYEVNHFRSAFEREKKEPLVKDDLLDSVVMEILRVHHVTQACAAHPRRMYIVDYSRCLTPAEYASMGDPWCDAHDTPAATQVRASLTKGTHCVFVLMHADQYRYLDVAHTARSTWRVWMPNATILLAPLTDTHTAVAVDHASCGLFSVVNTFLLARQRKVVSVESLVQLLAKARTLSSIAATLMLADAVDAAWHLRNPVYAQFGVRLRDPVAINHIDIILSWVLEEQNGSLTLIQEHERATLGAVVRAIRSNDENKNLPFLDSAIVGLFLLISARVSKCAPRGWSRLSFSNHLVDFVSSMDSRATRQSRYTECAKFLQTVPTRESQQWMLMRVPFISLMRISNSAARNRQHLAAFEVIKLFAGQQDRKARCAVTDPVGSASTATTSDTGVQCVPAGTAVQAEQQQPLYLLEHPGRQFCGNRANSWHPLCTPFLDLFDIAERWSVDDSAMWEHADLARVL</sequence>
<dbReference type="Proteomes" id="UP001190700">
    <property type="component" value="Unassembled WGS sequence"/>
</dbReference>
<name>A0AAE0CAK9_9CHLO</name>
<comment type="caution">
    <text evidence="1">The sequence shown here is derived from an EMBL/GenBank/DDBJ whole genome shotgun (WGS) entry which is preliminary data.</text>
</comment>
<organism evidence="1 2">
    <name type="scientific">Cymbomonas tetramitiformis</name>
    <dbReference type="NCBI Taxonomy" id="36881"/>
    <lineage>
        <taxon>Eukaryota</taxon>
        <taxon>Viridiplantae</taxon>
        <taxon>Chlorophyta</taxon>
        <taxon>Pyramimonadophyceae</taxon>
        <taxon>Pyramimonadales</taxon>
        <taxon>Pyramimonadaceae</taxon>
        <taxon>Cymbomonas</taxon>
    </lineage>
</organism>